<dbReference type="InterPro" id="IPR020056">
    <property type="entry name" value="Rbsml_bL25/Gln-tRNA_synth_N"/>
</dbReference>
<comment type="function">
    <text evidence="5">This is one of the proteins that binds to the 5S RNA in the ribosome where it forms part of the central protuberance.</text>
</comment>
<dbReference type="RefSeq" id="WP_115750606.1">
    <property type="nucleotide sequence ID" value="NZ_PIOD01000016.1"/>
</dbReference>
<evidence type="ECO:0000313" key="9">
    <source>
        <dbReference type="EMBL" id="RDW16854.1"/>
    </source>
</evidence>
<comment type="caution">
    <text evidence="9">The sequence shown here is derived from an EMBL/GenBank/DDBJ whole genome shotgun (WGS) entry which is preliminary data.</text>
</comment>
<gene>
    <name evidence="5" type="primary">rplY</name>
    <name evidence="5" type="synonym">ctc</name>
    <name evidence="9" type="ORF">CWR45_14650</name>
</gene>
<keyword evidence="4 5" id="KW-0687">Ribonucleoprotein</keyword>
<dbReference type="GO" id="GO:0008097">
    <property type="term" value="F:5S rRNA binding"/>
    <property type="evidence" value="ECO:0007669"/>
    <property type="project" value="InterPro"/>
</dbReference>
<feature type="domain" description="Large ribosomal subunit protein bL25 L25" evidence="7">
    <location>
        <begin position="5"/>
        <end position="92"/>
    </location>
</feature>
<dbReference type="Pfam" id="PF14693">
    <property type="entry name" value="Ribosomal_TL5_C"/>
    <property type="match status" value="1"/>
</dbReference>
<dbReference type="GO" id="GO:0003735">
    <property type="term" value="F:structural constituent of ribosome"/>
    <property type="evidence" value="ECO:0007669"/>
    <property type="project" value="InterPro"/>
</dbReference>
<dbReference type="PANTHER" id="PTHR33284:SF1">
    <property type="entry name" value="RIBOSOMAL PROTEIN L25_GLN-TRNA SYNTHETASE, ANTI-CODON-BINDING DOMAIN-CONTAINING PROTEIN"/>
    <property type="match status" value="1"/>
</dbReference>
<keyword evidence="10" id="KW-1185">Reference proteome</keyword>
<dbReference type="EMBL" id="PIOD01000016">
    <property type="protein sequence ID" value="RDW16854.1"/>
    <property type="molecule type" value="Genomic_DNA"/>
</dbReference>
<evidence type="ECO:0000256" key="3">
    <source>
        <dbReference type="ARBA" id="ARBA00022980"/>
    </source>
</evidence>
<dbReference type="CDD" id="cd00495">
    <property type="entry name" value="Ribosomal_L25_TL5_CTC"/>
    <property type="match status" value="1"/>
</dbReference>
<dbReference type="InterPro" id="IPR029751">
    <property type="entry name" value="Ribosomal_L25_dom"/>
</dbReference>
<dbReference type="OrthoDB" id="9790002at2"/>
<evidence type="ECO:0000256" key="4">
    <source>
        <dbReference type="ARBA" id="ARBA00023274"/>
    </source>
</evidence>
<evidence type="ECO:0000256" key="2">
    <source>
        <dbReference type="ARBA" id="ARBA00022884"/>
    </source>
</evidence>
<dbReference type="InterPro" id="IPR020057">
    <property type="entry name" value="Ribosomal_bL25_b-dom"/>
</dbReference>
<evidence type="ECO:0000256" key="5">
    <source>
        <dbReference type="HAMAP-Rule" id="MF_01334"/>
    </source>
</evidence>
<dbReference type="PANTHER" id="PTHR33284">
    <property type="entry name" value="RIBOSOMAL PROTEIN L25/GLN-TRNA SYNTHETASE, ANTI-CODON-BINDING DOMAIN-CONTAINING PROTEIN"/>
    <property type="match status" value="1"/>
</dbReference>
<evidence type="ECO:0000256" key="6">
    <source>
        <dbReference type="SAM" id="MobiDB-lite"/>
    </source>
</evidence>
<sequence length="204" mass="22571">MSVQLKAKMREDLTRSNTKELRERGFIPGVVYGKAKESKNIAVENVTLLKTVRDEGKNAVISLNIEDDKPVNVMLHEYQVDPIRDAVIHVDFYLIDLSEEMDVSVALNLQGEAKGVKEGGVLQQPLFEVQVRAKPSDIPDEVAFDISSLEIGNVLMIADLPKSDTYEYLDDPETTIATILPPGGNEVEETVEEDAETEAGAKEE</sequence>
<dbReference type="NCBIfam" id="NF004133">
    <property type="entry name" value="PRK05618.2-4"/>
    <property type="match status" value="1"/>
</dbReference>
<reference evidence="10" key="1">
    <citation type="submission" date="2017-11" db="EMBL/GenBank/DDBJ databases">
        <authorList>
            <person name="Zhu W."/>
        </authorList>
    </citation>
    <scope>NUCLEOTIDE SEQUENCE [LARGE SCALE GENOMIC DNA]</scope>
    <source>
        <strain evidence="10">CAU 1051</strain>
    </source>
</reference>
<comment type="similarity">
    <text evidence="5">Belongs to the bacterial ribosomal protein bL25 family. CTC subfamily.</text>
</comment>
<dbReference type="SUPFAM" id="SSF50715">
    <property type="entry name" value="Ribosomal protein L25-like"/>
    <property type="match status" value="1"/>
</dbReference>
<name>A0A3D8PLG5_9BACI</name>
<dbReference type="Gene3D" id="2.40.240.10">
    <property type="entry name" value="Ribosomal Protein L25, Chain P"/>
    <property type="match status" value="1"/>
</dbReference>
<feature type="region of interest" description="Disordered" evidence="6">
    <location>
        <begin position="178"/>
        <end position="204"/>
    </location>
</feature>
<dbReference type="InterPro" id="IPR001021">
    <property type="entry name" value="Ribosomal_bL25_long"/>
</dbReference>
<evidence type="ECO:0000256" key="1">
    <source>
        <dbReference type="ARBA" id="ARBA00022730"/>
    </source>
</evidence>
<keyword evidence="1 5" id="KW-0699">rRNA-binding</keyword>
<proteinExistence type="inferred from homology"/>
<dbReference type="InterPro" id="IPR037121">
    <property type="entry name" value="Ribosomal_bL25_C"/>
</dbReference>
<dbReference type="Proteomes" id="UP000256520">
    <property type="component" value="Unassembled WGS sequence"/>
</dbReference>
<dbReference type="GO" id="GO:0022625">
    <property type="term" value="C:cytosolic large ribosomal subunit"/>
    <property type="evidence" value="ECO:0007669"/>
    <property type="project" value="TreeGrafter"/>
</dbReference>
<dbReference type="GO" id="GO:0006412">
    <property type="term" value="P:translation"/>
    <property type="evidence" value="ECO:0007669"/>
    <property type="project" value="UniProtKB-UniRule"/>
</dbReference>
<feature type="compositionally biased region" description="Acidic residues" evidence="6">
    <location>
        <begin position="186"/>
        <end position="197"/>
    </location>
</feature>
<comment type="subunit">
    <text evidence="5">Part of the 50S ribosomal subunit; part of the 5S rRNA/L5/L18/L25 subcomplex. Contacts the 5S rRNA. Binds to the 5S rRNA independently of L5 and L18.</text>
</comment>
<keyword evidence="3 5" id="KW-0689">Ribosomal protein</keyword>
<dbReference type="Pfam" id="PF01386">
    <property type="entry name" value="Ribosomal_L25p"/>
    <property type="match status" value="1"/>
</dbReference>
<dbReference type="AlphaFoldDB" id="A0A3D8PLG5"/>
<evidence type="ECO:0000259" key="8">
    <source>
        <dbReference type="Pfam" id="PF14693"/>
    </source>
</evidence>
<feature type="domain" description="Large ribosomal subunit protein bL25 beta" evidence="8">
    <location>
        <begin position="101"/>
        <end position="182"/>
    </location>
</feature>
<evidence type="ECO:0000259" key="7">
    <source>
        <dbReference type="Pfam" id="PF01386"/>
    </source>
</evidence>
<dbReference type="HAMAP" id="MF_01334">
    <property type="entry name" value="Ribosomal_bL25_CTC"/>
    <property type="match status" value="1"/>
</dbReference>
<dbReference type="Gene3D" id="2.170.120.20">
    <property type="entry name" value="Ribosomal protein L25, beta domain"/>
    <property type="match status" value="1"/>
</dbReference>
<organism evidence="9 10">
    <name type="scientific">Oceanobacillus chungangensis</name>
    <dbReference type="NCBI Taxonomy" id="1229152"/>
    <lineage>
        <taxon>Bacteria</taxon>
        <taxon>Bacillati</taxon>
        <taxon>Bacillota</taxon>
        <taxon>Bacilli</taxon>
        <taxon>Bacillales</taxon>
        <taxon>Bacillaceae</taxon>
        <taxon>Oceanobacillus</taxon>
    </lineage>
</organism>
<accession>A0A3D8PLG5</accession>
<dbReference type="InterPro" id="IPR020930">
    <property type="entry name" value="Ribosomal_uL5_bac-type"/>
</dbReference>
<dbReference type="InterPro" id="IPR011035">
    <property type="entry name" value="Ribosomal_bL25/Gln-tRNA_synth"/>
</dbReference>
<dbReference type="NCBIfam" id="TIGR00731">
    <property type="entry name" value="bL25_bact_ctc"/>
    <property type="match status" value="1"/>
</dbReference>
<keyword evidence="2 5" id="KW-0694">RNA-binding</keyword>
<protein>
    <recommendedName>
        <fullName evidence="5">Large ribosomal subunit protein bL25</fullName>
    </recommendedName>
    <alternativeName>
        <fullName evidence="5">General stress protein CTC</fullName>
    </alternativeName>
</protein>
<evidence type="ECO:0000313" key="10">
    <source>
        <dbReference type="Proteomes" id="UP000256520"/>
    </source>
</evidence>